<name>A0ACC2PHR0_9HYME</name>
<sequence length="392" mass="45659">MQRLSHIAKEPSRAIHRTTNRRRIILIILVTLLGCSCALYLGYTTTSNSQSFDYQREFQIHNKLPEVTPHGGKTILYWNGLFEVSDFNLSEGHVSQHCPSGYNNCYATSDRNSNSIDSYDIILFHGINDELNENDLPSKRSPDQKYIFVALESPANRYISSRFDSFFNATATYQSDSDILWTYSDVVQIASNGTEGVRDNQIKIEKLVKKKSRVAAWYVSNCNTKSKREKFVTELEKYMPVNKFGRCFEWLASCPRNRDCFHDEIEPNYFFYLAFENSLCEDYVTEKFFNTLKYYVVPVVYGGANYTKIAPPKSFIDAKDFKSPQHLALYLQKLTKNFTDYAEYFKWKGHYQIVSPEKRIICDLCKLANDNKKKTYNISKWYSSSRCRLKLN</sequence>
<proteinExistence type="predicted"/>
<comment type="caution">
    <text evidence="1">The sequence shown here is derived from an EMBL/GenBank/DDBJ whole genome shotgun (WGS) entry which is preliminary data.</text>
</comment>
<organism evidence="1 2">
    <name type="scientific">Eretmocerus hayati</name>
    <dbReference type="NCBI Taxonomy" id="131215"/>
    <lineage>
        <taxon>Eukaryota</taxon>
        <taxon>Metazoa</taxon>
        <taxon>Ecdysozoa</taxon>
        <taxon>Arthropoda</taxon>
        <taxon>Hexapoda</taxon>
        <taxon>Insecta</taxon>
        <taxon>Pterygota</taxon>
        <taxon>Neoptera</taxon>
        <taxon>Endopterygota</taxon>
        <taxon>Hymenoptera</taxon>
        <taxon>Apocrita</taxon>
        <taxon>Proctotrupomorpha</taxon>
        <taxon>Chalcidoidea</taxon>
        <taxon>Aphelinidae</taxon>
        <taxon>Aphelininae</taxon>
        <taxon>Eretmocerus</taxon>
    </lineage>
</organism>
<evidence type="ECO:0000313" key="2">
    <source>
        <dbReference type="Proteomes" id="UP001239111"/>
    </source>
</evidence>
<keyword evidence="2" id="KW-1185">Reference proteome</keyword>
<gene>
    <name evidence="1" type="ORF">QAD02_017749</name>
</gene>
<accession>A0ACC2PHR0</accession>
<dbReference type="Proteomes" id="UP001239111">
    <property type="component" value="Chromosome 1"/>
</dbReference>
<reference evidence="1" key="1">
    <citation type="submission" date="2023-04" db="EMBL/GenBank/DDBJ databases">
        <title>A chromosome-level genome assembly of the parasitoid wasp Eretmocerus hayati.</title>
        <authorList>
            <person name="Zhong Y."/>
            <person name="Liu S."/>
            <person name="Liu Y."/>
        </authorList>
    </citation>
    <scope>NUCLEOTIDE SEQUENCE</scope>
    <source>
        <strain evidence="1">ZJU_SS_LIU_2023</strain>
    </source>
</reference>
<protein>
    <submittedName>
        <fullName evidence="1">Uncharacterized protein</fullName>
    </submittedName>
</protein>
<dbReference type="EMBL" id="CM056741">
    <property type="protein sequence ID" value="KAJ8681957.1"/>
    <property type="molecule type" value="Genomic_DNA"/>
</dbReference>
<evidence type="ECO:0000313" key="1">
    <source>
        <dbReference type="EMBL" id="KAJ8681957.1"/>
    </source>
</evidence>